<reference evidence="2 3" key="2">
    <citation type="submission" date="2015-01" db="EMBL/GenBank/DDBJ databases">
        <authorList>
            <consortium name="NBRP consortium"/>
            <person name="Sawabe T."/>
            <person name="Meirelles P."/>
            <person name="Feng G."/>
            <person name="Sayaka M."/>
            <person name="Hattori M."/>
            <person name="Ohkuma M."/>
        </authorList>
    </citation>
    <scope>NUCLEOTIDE SEQUENCE [LARGE SCALE GENOMIC DNA]</scope>
    <source>
        <strain evidence="3">JCM 19231</strain>
    </source>
</reference>
<sequence length="123" mass="13163">MADLTTYVLATLALIAIGGFVVGGIKGSRAGTKLGVFTTAGLAVLLAGVFTSDGNAAKPESGTNYKATYQHFWLMSCAYYFNGKDRRTIIEAVASQKENAPLDDHKAIKLPRRMPMLIPVKTP</sequence>
<comment type="caution">
    <text evidence="2">The sequence shown here is derived from an EMBL/GenBank/DDBJ whole genome shotgun (WGS) entry which is preliminary data.</text>
</comment>
<protein>
    <submittedName>
        <fullName evidence="2">Uncharacterized protein</fullName>
    </submittedName>
</protein>
<evidence type="ECO:0000256" key="1">
    <source>
        <dbReference type="SAM" id="Phobius"/>
    </source>
</evidence>
<gene>
    <name evidence="2" type="ORF">JCM19231_1248</name>
</gene>
<feature type="transmembrane region" description="Helical" evidence="1">
    <location>
        <begin position="34"/>
        <end position="51"/>
    </location>
</feature>
<name>A0A0B8P1A9_9VIBR</name>
<accession>A0A0B8P1A9</accession>
<keyword evidence="1" id="KW-0472">Membrane</keyword>
<dbReference type="AlphaFoldDB" id="A0A0B8P1A9"/>
<evidence type="ECO:0000313" key="3">
    <source>
        <dbReference type="Proteomes" id="UP000031671"/>
    </source>
</evidence>
<dbReference type="Proteomes" id="UP000031671">
    <property type="component" value="Unassembled WGS sequence"/>
</dbReference>
<keyword evidence="1" id="KW-1133">Transmembrane helix</keyword>
<feature type="transmembrane region" description="Helical" evidence="1">
    <location>
        <begin position="6"/>
        <end position="25"/>
    </location>
</feature>
<proteinExistence type="predicted"/>
<keyword evidence="1" id="KW-0812">Transmembrane</keyword>
<evidence type="ECO:0000313" key="2">
    <source>
        <dbReference type="EMBL" id="GAM56754.1"/>
    </source>
</evidence>
<dbReference type="EMBL" id="BBRZ01000036">
    <property type="protein sequence ID" value="GAM56754.1"/>
    <property type="molecule type" value="Genomic_DNA"/>
</dbReference>
<organism evidence="2 3">
    <name type="scientific">Vibrio ishigakensis</name>
    <dbReference type="NCBI Taxonomy" id="1481914"/>
    <lineage>
        <taxon>Bacteria</taxon>
        <taxon>Pseudomonadati</taxon>
        <taxon>Pseudomonadota</taxon>
        <taxon>Gammaproteobacteria</taxon>
        <taxon>Vibrionales</taxon>
        <taxon>Vibrionaceae</taxon>
        <taxon>Vibrio</taxon>
    </lineage>
</organism>
<reference evidence="2 3" key="1">
    <citation type="submission" date="2015-01" db="EMBL/GenBank/DDBJ databases">
        <title>Vibrio sp. C1 JCM 19231 whole genome shotgun sequence.</title>
        <authorList>
            <person name="Sawabe T."/>
            <person name="Meirelles P."/>
            <person name="Feng G."/>
            <person name="Sayaka M."/>
            <person name="Hattori M."/>
            <person name="Ohkuma M."/>
        </authorList>
    </citation>
    <scope>NUCLEOTIDE SEQUENCE [LARGE SCALE GENOMIC DNA]</scope>
    <source>
        <strain evidence="3">JCM 19231</strain>
    </source>
</reference>
<keyword evidence="3" id="KW-1185">Reference proteome</keyword>